<organism evidence="3 4">
    <name type="scientific">Tuber aestivum</name>
    <name type="common">summer truffle</name>
    <dbReference type="NCBI Taxonomy" id="59557"/>
    <lineage>
        <taxon>Eukaryota</taxon>
        <taxon>Fungi</taxon>
        <taxon>Dikarya</taxon>
        <taxon>Ascomycota</taxon>
        <taxon>Pezizomycotina</taxon>
        <taxon>Pezizomycetes</taxon>
        <taxon>Pezizales</taxon>
        <taxon>Tuberaceae</taxon>
        <taxon>Tuber</taxon>
    </lineage>
</organism>
<dbReference type="PANTHER" id="PTHR10039:SF15">
    <property type="entry name" value="NACHT DOMAIN-CONTAINING PROTEIN"/>
    <property type="match status" value="1"/>
</dbReference>
<evidence type="ECO:0000313" key="3">
    <source>
        <dbReference type="EMBL" id="CUS07803.1"/>
    </source>
</evidence>
<dbReference type="AlphaFoldDB" id="A0A292PMU2"/>
<dbReference type="InterPro" id="IPR056884">
    <property type="entry name" value="NPHP3-like_N"/>
</dbReference>
<evidence type="ECO:0000313" key="4">
    <source>
        <dbReference type="Proteomes" id="UP001412239"/>
    </source>
</evidence>
<dbReference type="Pfam" id="PF24883">
    <property type="entry name" value="NPHP3_N"/>
    <property type="match status" value="1"/>
</dbReference>
<sequence length="120" mass="13344">EFESWYSGRDDSANHTLLCYGSQGVGKTYISSLVIDTLCKRVRVQNIAVLSLYCDYQAQKDQTAVNMIGGLLRQVAVRGTVIPGKIRNAFEESRKDGGKPLRLPDMLALFVKTIGAYERV</sequence>
<keyword evidence="4" id="KW-1185">Reference proteome</keyword>
<dbReference type="InterPro" id="IPR027417">
    <property type="entry name" value="P-loop_NTPase"/>
</dbReference>
<evidence type="ECO:0000256" key="1">
    <source>
        <dbReference type="ARBA" id="ARBA00022737"/>
    </source>
</evidence>
<feature type="non-terminal residue" evidence="3">
    <location>
        <position position="120"/>
    </location>
</feature>
<gene>
    <name evidence="3" type="ORF">GSTUAT00008107001</name>
</gene>
<dbReference type="Gene3D" id="3.40.50.300">
    <property type="entry name" value="P-loop containing nucleotide triphosphate hydrolases"/>
    <property type="match status" value="1"/>
</dbReference>
<protein>
    <recommendedName>
        <fullName evidence="2">Nephrocystin 3-like N-terminal domain-containing protein</fullName>
    </recommendedName>
</protein>
<feature type="domain" description="Nephrocystin 3-like N-terminal" evidence="2">
    <location>
        <begin position="1"/>
        <end position="100"/>
    </location>
</feature>
<dbReference type="Proteomes" id="UP001412239">
    <property type="component" value="Unassembled WGS sequence"/>
</dbReference>
<keyword evidence="1" id="KW-0677">Repeat</keyword>
<evidence type="ECO:0000259" key="2">
    <source>
        <dbReference type="Pfam" id="PF24883"/>
    </source>
</evidence>
<name>A0A292PMU2_9PEZI</name>
<accession>A0A292PMU2</accession>
<dbReference type="PANTHER" id="PTHR10039">
    <property type="entry name" value="AMELOGENIN"/>
    <property type="match status" value="1"/>
</dbReference>
<feature type="non-terminal residue" evidence="3">
    <location>
        <position position="1"/>
    </location>
</feature>
<dbReference type="EMBL" id="LN891176">
    <property type="protein sequence ID" value="CUS07803.1"/>
    <property type="molecule type" value="Genomic_DNA"/>
</dbReference>
<proteinExistence type="predicted"/>
<reference evidence="3" key="1">
    <citation type="submission" date="2015-10" db="EMBL/GenBank/DDBJ databases">
        <authorList>
            <person name="Regsiter A."/>
            <person name="william w."/>
        </authorList>
    </citation>
    <scope>NUCLEOTIDE SEQUENCE</scope>
    <source>
        <strain evidence="3">Montdore</strain>
    </source>
</reference>